<dbReference type="PANTHER" id="PTHR43563:SF1">
    <property type="entry name" value="AMINE OXIDASE [FLAVIN-CONTAINING] B"/>
    <property type="match status" value="1"/>
</dbReference>
<dbReference type="Gene3D" id="3.50.50.60">
    <property type="entry name" value="FAD/NAD(P)-binding domain"/>
    <property type="match status" value="1"/>
</dbReference>
<dbReference type="GO" id="GO:0016491">
    <property type="term" value="F:oxidoreductase activity"/>
    <property type="evidence" value="ECO:0007669"/>
    <property type="project" value="UniProtKB-ARBA"/>
</dbReference>
<reference evidence="1 2" key="1">
    <citation type="journal article" date="2006" name="Int. J. Syst. Evol. Microbiol.">
        <title>Chryseobacterium hispanicum sp. nov., isolated from the drinking water distribution system of Sevilla, Spain.</title>
        <authorList>
            <person name="Gallego V."/>
            <person name="Garcia M.T."/>
            <person name="Ventosa A."/>
        </authorList>
    </citation>
    <scope>NUCLEOTIDE SEQUENCE [LARGE SCALE GENOMIC DNA]</scope>
    <source>
        <strain evidence="1 2">KCTC 22104</strain>
    </source>
</reference>
<dbReference type="SUPFAM" id="SSF51905">
    <property type="entry name" value="FAD/NAD(P)-binding domain"/>
    <property type="match status" value="1"/>
</dbReference>
<sequence length="512" mass="59542">MMLPFLQYCKQKSKTFLIKISGTNYVLGHQLWAKDFPKPTEEITTKFLIVGSGISGLSACRYLKNNNEDDFILAEMENHLGGNASNGENQFSKFPLGAHYLPIPNKEDLELIEFLNECKIYLGDDENGLPILDDEQLTFPKEERLFFKNEWQNDLVPQNGISSKTKEELNRYFKMMDEFRIKKDSFGKYWFNIPLDNSSQENEARSLNKITFENWLQSNNFKSEELLWLLDYSCKDDYGLGLKYVSAWAGIHYFAGRKNNWATNRQDQVFTWPEGNARLAKHLSRSVENKQLRNHLVFDVNLDKENVEVLVFDNRSKISKKIIAEKVLFATPQFVNQHIFKDRKFKNFNYVPWLLATLTLKNEFGGAEELAWDNVIFGTEGLGYINDQHQNLNQIVGEKVITYYRSFSTDNCKKARRKLYNLKEEQLKNLVLNDLKVAHPEIEDFIIDIQFYKLGHGMISPVPDFIFGEEKQLAKQNIDNKIFFAHTDLSGISIFEEAFHQGIRAGKEMMGI</sequence>
<dbReference type="InterPro" id="IPR050703">
    <property type="entry name" value="Flavin_MAO"/>
</dbReference>
<organism evidence="1 2">
    <name type="scientific">Epilithonimonas hispanica</name>
    <dbReference type="NCBI Taxonomy" id="358687"/>
    <lineage>
        <taxon>Bacteria</taxon>
        <taxon>Pseudomonadati</taxon>
        <taxon>Bacteroidota</taxon>
        <taxon>Flavobacteriia</taxon>
        <taxon>Flavobacteriales</taxon>
        <taxon>Weeksellaceae</taxon>
        <taxon>Chryseobacterium group</taxon>
        <taxon>Epilithonimonas</taxon>
    </lineage>
</organism>
<keyword evidence="2" id="KW-1185">Reference proteome</keyword>
<evidence type="ECO:0000313" key="1">
    <source>
        <dbReference type="EMBL" id="REC71112.1"/>
    </source>
</evidence>
<protein>
    <submittedName>
        <fullName evidence="1">Twin-arginine translocation pathway signal protein</fullName>
    </submittedName>
</protein>
<name>A0A3D9CZC1_9FLAO</name>
<dbReference type="Proteomes" id="UP000256326">
    <property type="component" value="Unassembled WGS sequence"/>
</dbReference>
<comment type="caution">
    <text evidence="1">The sequence shown here is derived from an EMBL/GenBank/DDBJ whole genome shotgun (WGS) entry which is preliminary data.</text>
</comment>
<dbReference type="EMBL" id="QNUG01000012">
    <property type="protein sequence ID" value="REC71112.1"/>
    <property type="molecule type" value="Genomic_DNA"/>
</dbReference>
<accession>A0A3D9CZC1</accession>
<gene>
    <name evidence="1" type="ORF">DRF58_07150</name>
</gene>
<dbReference type="InterPro" id="IPR036188">
    <property type="entry name" value="FAD/NAD-bd_sf"/>
</dbReference>
<dbReference type="AlphaFoldDB" id="A0A3D9CZC1"/>
<dbReference type="OrthoDB" id="127573at2"/>
<dbReference type="Pfam" id="PF13450">
    <property type="entry name" value="NAD_binding_8"/>
    <property type="match status" value="1"/>
</dbReference>
<evidence type="ECO:0000313" key="2">
    <source>
        <dbReference type="Proteomes" id="UP000256326"/>
    </source>
</evidence>
<proteinExistence type="predicted"/>
<dbReference type="PANTHER" id="PTHR43563">
    <property type="entry name" value="AMINE OXIDASE"/>
    <property type="match status" value="1"/>
</dbReference>